<name>A0A8X7X0N4_POLSE</name>
<proteinExistence type="predicted"/>
<evidence type="ECO:0000256" key="2">
    <source>
        <dbReference type="RuleBase" id="RU361183"/>
    </source>
</evidence>
<evidence type="ECO:0000313" key="4">
    <source>
        <dbReference type="EMBL" id="KAG2459605.1"/>
    </source>
</evidence>
<dbReference type="PANTHER" id="PTHR10127:SF791">
    <property type="entry name" value="METALLOENDOPEPTIDASE"/>
    <property type="match status" value="1"/>
</dbReference>
<evidence type="ECO:0000259" key="3">
    <source>
        <dbReference type="PROSITE" id="PS51864"/>
    </source>
</evidence>
<dbReference type="EMBL" id="JAATIS010005477">
    <property type="protein sequence ID" value="KAG2459605.1"/>
    <property type="molecule type" value="Genomic_DNA"/>
</dbReference>
<evidence type="ECO:0000256" key="1">
    <source>
        <dbReference type="PROSITE-ProRule" id="PRU01211"/>
    </source>
</evidence>
<keyword evidence="1 2" id="KW-0645">Protease</keyword>
<protein>
    <recommendedName>
        <fullName evidence="2">Metalloendopeptidase</fullName>
        <ecNumber evidence="2">3.4.24.-</ecNumber>
    </recommendedName>
</protein>
<keyword evidence="5" id="KW-1185">Reference proteome</keyword>
<accession>A0A8X7X0N4</accession>
<keyword evidence="1 2" id="KW-0479">Metal-binding</keyword>
<comment type="caution">
    <text evidence="4">The sequence shown here is derived from an EMBL/GenBank/DDBJ whole genome shotgun (WGS) entry which is preliminary data.</text>
</comment>
<feature type="active site" evidence="1">
    <location>
        <position position="162"/>
    </location>
</feature>
<evidence type="ECO:0000313" key="5">
    <source>
        <dbReference type="Proteomes" id="UP000886611"/>
    </source>
</evidence>
<dbReference type="InterPro" id="IPR024079">
    <property type="entry name" value="MetalloPept_cat_dom_sf"/>
</dbReference>
<dbReference type="PRINTS" id="PR00480">
    <property type="entry name" value="ASTACIN"/>
</dbReference>
<dbReference type="EC" id="3.4.24.-" evidence="2"/>
<dbReference type="Pfam" id="PF01400">
    <property type="entry name" value="Astacin"/>
    <property type="match status" value="1"/>
</dbReference>
<dbReference type="InterPro" id="IPR006026">
    <property type="entry name" value="Peptidase_Metallo"/>
</dbReference>
<feature type="binding site" evidence="1">
    <location>
        <position position="165"/>
    </location>
    <ligand>
        <name>Zn(2+)</name>
        <dbReference type="ChEBI" id="CHEBI:29105"/>
        <note>catalytic</note>
    </ligand>
</feature>
<comment type="cofactor">
    <cofactor evidence="1 2">
        <name>Zn(2+)</name>
        <dbReference type="ChEBI" id="CHEBI:29105"/>
    </cofactor>
    <text evidence="1 2">Binds 1 zinc ion per subunit.</text>
</comment>
<dbReference type="PANTHER" id="PTHR10127">
    <property type="entry name" value="DISCOIDIN, CUB, EGF, LAMININ , AND ZINC METALLOPROTEASE DOMAIN CONTAINING"/>
    <property type="match status" value="1"/>
</dbReference>
<feature type="non-terminal residue" evidence="4">
    <location>
        <position position="1"/>
    </location>
</feature>
<feature type="domain" description="Peptidase M12A" evidence="3">
    <location>
        <begin position="63"/>
        <end position="273"/>
    </location>
</feature>
<dbReference type="GO" id="GO:0008270">
    <property type="term" value="F:zinc ion binding"/>
    <property type="evidence" value="ECO:0007669"/>
    <property type="project" value="UniProtKB-UniRule"/>
</dbReference>
<comment type="caution">
    <text evidence="1">Lacks conserved residue(s) required for the propagation of feature annotation.</text>
</comment>
<dbReference type="PROSITE" id="PS51864">
    <property type="entry name" value="ASTACIN"/>
    <property type="match status" value="1"/>
</dbReference>
<feature type="binding site" evidence="1">
    <location>
        <position position="161"/>
    </location>
    <ligand>
        <name>Zn(2+)</name>
        <dbReference type="ChEBI" id="CHEBI:29105"/>
        <note>catalytic</note>
    </ligand>
</feature>
<reference evidence="4 5" key="1">
    <citation type="journal article" date="2021" name="Cell">
        <title>Tracing the genetic footprints of vertebrate landing in non-teleost ray-finned fishes.</title>
        <authorList>
            <person name="Bi X."/>
            <person name="Wang K."/>
            <person name="Yang L."/>
            <person name="Pan H."/>
            <person name="Jiang H."/>
            <person name="Wei Q."/>
            <person name="Fang M."/>
            <person name="Yu H."/>
            <person name="Zhu C."/>
            <person name="Cai Y."/>
            <person name="He Y."/>
            <person name="Gan X."/>
            <person name="Zeng H."/>
            <person name="Yu D."/>
            <person name="Zhu Y."/>
            <person name="Jiang H."/>
            <person name="Qiu Q."/>
            <person name="Yang H."/>
            <person name="Zhang Y.E."/>
            <person name="Wang W."/>
            <person name="Zhu M."/>
            <person name="He S."/>
            <person name="Zhang G."/>
        </authorList>
    </citation>
    <scope>NUCLEOTIDE SEQUENCE [LARGE SCALE GENOMIC DNA]</scope>
    <source>
        <strain evidence="4">Bchr_013</strain>
    </source>
</reference>
<dbReference type="SMART" id="SM00235">
    <property type="entry name" value="ZnMc"/>
    <property type="match status" value="1"/>
</dbReference>
<organism evidence="4 5">
    <name type="scientific">Polypterus senegalus</name>
    <name type="common">Senegal bichir</name>
    <dbReference type="NCBI Taxonomy" id="55291"/>
    <lineage>
        <taxon>Eukaryota</taxon>
        <taxon>Metazoa</taxon>
        <taxon>Chordata</taxon>
        <taxon>Craniata</taxon>
        <taxon>Vertebrata</taxon>
        <taxon>Euteleostomi</taxon>
        <taxon>Actinopterygii</taxon>
        <taxon>Polypteriformes</taxon>
        <taxon>Polypteridae</taxon>
        <taxon>Polypterus</taxon>
    </lineage>
</organism>
<keyword evidence="1 2" id="KW-0378">Hydrolase</keyword>
<dbReference type="Gene3D" id="3.40.390.10">
    <property type="entry name" value="Collagenase (Catalytic Domain)"/>
    <property type="match status" value="3"/>
</dbReference>
<dbReference type="GO" id="GO:0004222">
    <property type="term" value="F:metalloendopeptidase activity"/>
    <property type="evidence" value="ECO:0007669"/>
    <property type="project" value="UniProtKB-UniRule"/>
</dbReference>
<feature type="binding site" evidence="1">
    <location>
        <position position="171"/>
    </location>
    <ligand>
        <name>Zn(2+)</name>
        <dbReference type="ChEBI" id="CHEBI:29105"/>
        <note>catalytic</note>
    </ligand>
</feature>
<gene>
    <name evidence="4" type="primary">Uvs2_2</name>
    <name evidence="4" type="ORF">GTO96_0019277</name>
</gene>
<dbReference type="GO" id="GO:0006508">
    <property type="term" value="P:proteolysis"/>
    <property type="evidence" value="ECO:0007669"/>
    <property type="project" value="UniProtKB-KW"/>
</dbReference>
<feature type="non-terminal residue" evidence="4">
    <location>
        <position position="321"/>
    </location>
</feature>
<dbReference type="AlphaFoldDB" id="A0A8X7X0N4"/>
<sequence>MSGEARYRYGEWFWVRDRRQEEQGGTEKQHWSMAENGDSVLVNPPPEGTTFREGDIAVSQRRSPISCFARSCLWPKSVDGFVYVPYNLSSQYNDIEKMAIETGMQDIANGTCIRFVPRSHESNYLNIQSKTGCWSFLGLNGGAQPMSLQAPGCTWSGVAAHELMHALGFVHEQSRIDRDRYITILWENILKDDIEKMAIETGMQDIANGTCIRFVPRSHESNYLNIQSKTGYAYSEDGLPTILPKSNINVQIGQRFGPSPTDKLKINKLYKCALPGVVEVLRSRVTKALGRPLAVTTGPYRVGLPSPLPMAPKATRMATPT</sequence>
<dbReference type="InterPro" id="IPR001506">
    <property type="entry name" value="Peptidase_M12A"/>
</dbReference>
<dbReference type="SUPFAM" id="SSF55486">
    <property type="entry name" value="Metalloproteases ('zincins'), catalytic domain"/>
    <property type="match status" value="1"/>
</dbReference>
<keyword evidence="1 2" id="KW-0862">Zinc</keyword>
<dbReference type="Proteomes" id="UP000886611">
    <property type="component" value="Unassembled WGS sequence"/>
</dbReference>
<keyword evidence="1 2" id="KW-0482">Metalloprotease</keyword>